<evidence type="ECO:0000256" key="1">
    <source>
        <dbReference type="ARBA" id="ARBA00001947"/>
    </source>
</evidence>
<dbReference type="GO" id="GO:0005737">
    <property type="term" value="C:cytoplasm"/>
    <property type="evidence" value="ECO:0007669"/>
    <property type="project" value="UniProtKB-SubCell"/>
</dbReference>
<evidence type="ECO:0000256" key="3">
    <source>
        <dbReference type="ARBA" id="ARBA00005002"/>
    </source>
</evidence>
<evidence type="ECO:0000256" key="11">
    <source>
        <dbReference type="ARBA" id="ARBA00023239"/>
    </source>
</evidence>
<keyword evidence="6" id="KW-0441">Lipid A biosynthesis</keyword>
<evidence type="ECO:0000313" key="14">
    <source>
        <dbReference type="EMBL" id="SUZ79494.1"/>
    </source>
</evidence>
<dbReference type="UniPathway" id="UPA00359">
    <property type="reaction ID" value="UER00478"/>
</dbReference>
<evidence type="ECO:0000256" key="4">
    <source>
        <dbReference type="ARBA" id="ARBA00022490"/>
    </source>
</evidence>
<dbReference type="PANTHER" id="PTHR33694:SF1">
    <property type="entry name" value="UDP-3-O-ACYL-N-ACETYLGLUCOSAMINE DEACETYLASE 1, MITOCHONDRIAL-RELATED"/>
    <property type="match status" value="1"/>
</dbReference>
<dbReference type="Pfam" id="PF03331">
    <property type="entry name" value="LpxC"/>
    <property type="match status" value="1"/>
</dbReference>
<dbReference type="GO" id="GO:0009245">
    <property type="term" value="P:lipid A biosynthetic process"/>
    <property type="evidence" value="ECO:0007669"/>
    <property type="project" value="UniProtKB-KW"/>
</dbReference>
<dbReference type="CDD" id="cd01288">
    <property type="entry name" value="FabZ"/>
    <property type="match status" value="1"/>
</dbReference>
<dbReference type="AlphaFoldDB" id="A0A381QKP2"/>
<organism evidence="14">
    <name type="scientific">marine metagenome</name>
    <dbReference type="NCBI Taxonomy" id="408172"/>
    <lineage>
        <taxon>unclassified sequences</taxon>
        <taxon>metagenomes</taxon>
        <taxon>ecological metagenomes</taxon>
    </lineage>
</organism>
<evidence type="ECO:0000256" key="13">
    <source>
        <dbReference type="ARBA" id="ARBA00025049"/>
    </source>
</evidence>
<reference evidence="14" key="1">
    <citation type="submission" date="2018-05" db="EMBL/GenBank/DDBJ databases">
        <authorList>
            <person name="Lanie J.A."/>
            <person name="Ng W.-L."/>
            <person name="Kazmierczak K.M."/>
            <person name="Andrzejewski T.M."/>
            <person name="Davidsen T.M."/>
            <person name="Wayne K.J."/>
            <person name="Tettelin H."/>
            <person name="Glass J.I."/>
            <person name="Rusch D."/>
            <person name="Podicherti R."/>
            <person name="Tsui H.-C.T."/>
            <person name="Winkler M.E."/>
        </authorList>
    </citation>
    <scope>NUCLEOTIDE SEQUENCE</scope>
</reference>
<dbReference type="EMBL" id="UINC01001389">
    <property type="protein sequence ID" value="SUZ79494.1"/>
    <property type="molecule type" value="Genomic_DNA"/>
</dbReference>
<dbReference type="Pfam" id="PF07977">
    <property type="entry name" value="FabA"/>
    <property type="match status" value="1"/>
</dbReference>
<keyword evidence="4" id="KW-0963">Cytoplasm</keyword>
<dbReference type="Gene3D" id="3.30.1700.10">
    <property type="entry name" value="lpxc deacetylase, domain 2"/>
    <property type="match status" value="1"/>
</dbReference>
<evidence type="ECO:0000256" key="2">
    <source>
        <dbReference type="ARBA" id="ARBA00004496"/>
    </source>
</evidence>
<dbReference type="InterPro" id="IPR015870">
    <property type="entry name" value="UDP-acyl_N-AcGlcN_deAcase_N"/>
</dbReference>
<name>A0A381QKP2_9ZZZZ</name>
<gene>
    <name evidence="14" type="ORF">METZ01_LOCUS32348</name>
</gene>
<dbReference type="InterPro" id="IPR011334">
    <property type="entry name" value="UDP-acyl_GlcNac_deAcase_C"/>
</dbReference>
<dbReference type="GO" id="GO:0006633">
    <property type="term" value="P:fatty acid biosynthetic process"/>
    <property type="evidence" value="ECO:0007669"/>
    <property type="project" value="InterPro"/>
</dbReference>
<dbReference type="InterPro" id="IPR029069">
    <property type="entry name" value="HotDog_dom_sf"/>
</dbReference>
<keyword evidence="7" id="KW-0479">Metal-binding</keyword>
<dbReference type="InterPro" id="IPR013114">
    <property type="entry name" value="FabA_FabZ"/>
</dbReference>
<dbReference type="FunFam" id="3.10.129.10:FF:000001">
    <property type="entry name" value="3-hydroxyacyl-[acyl-carrier-protein] dehydratase FabZ"/>
    <property type="match status" value="1"/>
</dbReference>
<proteinExistence type="inferred from homology"/>
<keyword evidence="11" id="KW-0456">Lyase</keyword>
<sequence>MTEPSQRTIRKDVSLAGTGIHSGEFATITLRPGNVNTGIRFRRLDLDGCPEIPATLSHVVGTELGTSLANGDARVNTVEHVMAALAAAQVDNAIIDLDGQEVPIRDGSFRDYVHALRDVGLKSQEVKPRVVRVKTEVTTTGGDGQSYSATMNMGLTVVASIDFDHSAIGRQSGEFSIDLENFETELASARTFGFKKDEEELHDRGLALGASLDNTVVLGQDGVMGGELRFPNEFLRHKVGDLIGDLALLGARIEARIVAERPSHAGNIELAKALQAHARDINREAIVDTAKIMQYLPHRYPMLLVDRITEYEAGKRIVGIKNVTINEPFFQGHYPGHPVMPGVLIIEAMAQVGGLLLMEEVEKHEDKVVYFMSLDRVKWRKPVTPGDTIVFELELLQFRRQVCKLKGQGFVEGTLVAEAEMMATIVDR</sequence>
<dbReference type="SUPFAM" id="SSF54637">
    <property type="entry name" value="Thioesterase/thiol ester dehydrase-isomerase"/>
    <property type="match status" value="1"/>
</dbReference>
<dbReference type="Gene3D" id="3.30.230.20">
    <property type="entry name" value="lpxc deacetylase, domain 1"/>
    <property type="match status" value="1"/>
</dbReference>
<dbReference type="NCBIfam" id="TIGR00325">
    <property type="entry name" value="lpxC"/>
    <property type="match status" value="1"/>
</dbReference>
<evidence type="ECO:0000256" key="5">
    <source>
        <dbReference type="ARBA" id="ARBA00022516"/>
    </source>
</evidence>
<keyword evidence="8" id="KW-0378">Hydrolase</keyword>
<dbReference type="InterPro" id="IPR004463">
    <property type="entry name" value="UDP-acyl_GlcNac_deAcase"/>
</dbReference>
<dbReference type="PANTHER" id="PTHR33694">
    <property type="entry name" value="UDP-3-O-ACYL-N-ACETYLGLUCOSAMINE DEACETYLASE 1, MITOCHONDRIAL-RELATED"/>
    <property type="match status" value="1"/>
</dbReference>
<dbReference type="HAMAP" id="MF_00388">
    <property type="entry name" value="LpxC"/>
    <property type="match status" value="1"/>
</dbReference>
<dbReference type="NCBIfam" id="TIGR01750">
    <property type="entry name" value="fabZ"/>
    <property type="match status" value="1"/>
</dbReference>
<evidence type="ECO:0000256" key="7">
    <source>
        <dbReference type="ARBA" id="ARBA00022723"/>
    </source>
</evidence>
<keyword evidence="5" id="KW-0444">Lipid biosynthesis</keyword>
<dbReference type="GO" id="GO:0103117">
    <property type="term" value="F:UDP-3-O-acyl-N-acetylglucosamine deacetylase activity"/>
    <property type="evidence" value="ECO:0007669"/>
    <property type="project" value="UniProtKB-EC"/>
</dbReference>
<protein>
    <submittedName>
        <fullName evidence="14">Uncharacterized protein</fullName>
    </submittedName>
</protein>
<dbReference type="HAMAP" id="MF_00406">
    <property type="entry name" value="FabZ"/>
    <property type="match status" value="1"/>
</dbReference>
<dbReference type="GO" id="GO:0046872">
    <property type="term" value="F:metal ion binding"/>
    <property type="evidence" value="ECO:0007669"/>
    <property type="project" value="UniProtKB-KW"/>
</dbReference>
<keyword evidence="10" id="KW-0443">Lipid metabolism</keyword>
<dbReference type="InterPro" id="IPR010084">
    <property type="entry name" value="FabZ"/>
</dbReference>
<keyword evidence="9" id="KW-0862">Zinc</keyword>
<accession>A0A381QKP2</accession>
<dbReference type="NCBIfam" id="NF000582">
    <property type="entry name" value="PRK00006.1"/>
    <property type="match status" value="1"/>
</dbReference>
<dbReference type="GO" id="GO:0016836">
    <property type="term" value="F:hydro-lyase activity"/>
    <property type="evidence" value="ECO:0007669"/>
    <property type="project" value="InterPro"/>
</dbReference>
<comment type="subcellular location">
    <subcellularLocation>
        <location evidence="2">Cytoplasm</location>
    </subcellularLocation>
</comment>
<comment type="catalytic activity">
    <reaction evidence="12">
        <text>a UDP-3-O-[(3R)-3-hydroxyacyl]-N-acetyl-alpha-D-glucosamine + H2O = a UDP-3-O-[(3R)-3-hydroxyacyl]-alpha-D-glucosamine + acetate</text>
        <dbReference type="Rhea" id="RHEA:67816"/>
        <dbReference type="ChEBI" id="CHEBI:15377"/>
        <dbReference type="ChEBI" id="CHEBI:30089"/>
        <dbReference type="ChEBI" id="CHEBI:137740"/>
        <dbReference type="ChEBI" id="CHEBI:173225"/>
        <dbReference type="EC" id="3.5.1.108"/>
    </reaction>
</comment>
<comment type="cofactor">
    <cofactor evidence="1">
        <name>Zn(2+)</name>
        <dbReference type="ChEBI" id="CHEBI:29105"/>
    </cofactor>
</comment>
<comment type="function">
    <text evidence="13">Involved in unsaturated fatty acids biosynthesis. Catalyzes the dehydration of short chain beta-hydroxyacyl-ACPs and long chain saturated and unsaturated beta-hydroxyacyl-ACPs.</text>
</comment>
<dbReference type="SUPFAM" id="SSF54211">
    <property type="entry name" value="Ribosomal protein S5 domain 2-like"/>
    <property type="match status" value="2"/>
</dbReference>
<dbReference type="InterPro" id="IPR020568">
    <property type="entry name" value="Ribosomal_Su5_D2-typ_SF"/>
</dbReference>
<evidence type="ECO:0000256" key="9">
    <source>
        <dbReference type="ARBA" id="ARBA00022833"/>
    </source>
</evidence>
<evidence type="ECO:0000256" key="10">
    <source>
        <dbReference type="ARBA" id="ARBA00023098"/>
    </source>
</evidence>
<dbReference type="GO" id="GO:0016020">
    <property type="term" value="C:membrane"/>
    <property type="evidence" value="ECO:0007669"/>
    <property type="project" value="GOC"/>
</dbReference>
<dbReference type="Gene3D" id="3.10.129.10">
    <property type="entry name" value="Hotdog Thioesterase"/>
    <property type="match status" value="1"/>
</dbReference>
<evidence type="ECO:0000256" key="12">
    <source>
        <dbReference type="ARBA" id="ARBA00024535"/>
    </source>
</evidence>
<comment type="pathway">
    <text evidence="3">Glycolipid biosynthesis; lipid IV(A) biosynthesis; lipid IV(A) from (3R)-3-hydroxytetradecanoyl-[acyl-carrier-protein] and UDP-N-acetyl-alpha-D-glucosamine: step 2/6.</text>
</comment>
<evidence type="ECO:0000256" key="8">
    <source>
        <dbReference type="ARBA" id="ARBA00022801"/>
    </source>
</evidence>
<evidence type="ECO:0000256" key="6">
    <source>
        <dbReference type="ARBA" id="ARBA00022556"/>
    </source>
</evidence>